<evidence type="ECO:0000256" key="2">
    <source>
        <dbReference type="ARBA" id="ARBA00007474"/>
    </source>
</evidence>
<evidence type="ECO:0000256" key="7">
    <source>
        <dbReference type="ARBA" id="ARBA00023136"/>
    </source>
</evidence>
<gene>
    <name evidence="10" type="ORF">DSTB1V02_LOCUS7926</name>
</gene>
<proteinExistence type="inferred from homology"/>
<evidence type="ECO:0000313" key="10">
    <source>
        <dbReference type="EMBL" id="CAD7248105.1"/>
    </source>
</evidence>
<evidence type="ECO:0000256" key="6">
    <source>
        <dbReference type="ARBA" id="ARBA00023054"/>
    </source>
</evidence>
<comment type="subcellular location">
    <subcellularLocation>
        <location evidence="1">Membrane</location>
        <topology evidence="1">Single-pass type II membrane protein</topology>
    </subcellularLocation>
</comment>
<accession>A0A7R8XJ19</accession>
<dbReference type="EMBL" id="LR901226">
    <property type="protein sequence ID" value="CAD7248105.1"/>
    <property type="molecule type" value="Genomic_DNA"/>
</dbReference>
<dbReference type="EMBL" id="CAJPEV010001709">
    <property type="protein sequence ID" value="CAG0893963.1"/>
    <property type="molecule type" value="Genomic_DNA"/>
</dbReference>
<dbReference type="Proteomes" id="UP000677054">
    <property type="component" value="Unassembled WGS sequence"/>
</dbReference>
<keyword evidence="6 8" id="KW-0175">Coiled coil</keyword>
<evidence type="ECO:0000256" key="4">
    <source>
        <dbReference type="ARBA" id="ARBA00022968"/>
    </source>
</evidence>
<protein>
    <submittedName>
        <fullName evidence="10">Uncharacterized protein</fullName>
    </submittedName>
</protein>
<feature type="transmembrane region" description="Helical" evidence="9">
    <location>
        <begin position="21"/>
        <end position="40"/>
    </location>
</feature>
<evidence type="ECO:0000256" key="5">
    <source>
        <dbReference type="ARBA" id="ARBA00022989"/>
    </source>
</evidence>
<evidence type="ECO:0000256" key="1">
    <source>
        <dbReference type="ARBA" id="ARBA00004606"/>
    </source>
</evidence>
<keyword evidence="11" id="KW-1185">Reference proteome</keyword>
<keyword evidence="5 9" id="KW-1133">Transmembrane helix</keyword>
<comment type="similarity">
    <text evidence="2">Belongs to the GOLM family.</text>
</comment>
<dbReference type="AlphaFoldDB" id="A0A7R8XJ19"/>
<dbReference type="GO" id="GO:0016020">
    <property type="term" value="C:membrane"/>
    <property type="evidence" value="ECO:0007669"/>
    <property type="project" value="UniProtKB-SubCell"/>
</dbReference>
<evidence type="ECO:0000256" key="8">
    <source>
        <dbReference type="SAM" id="Coils"/>
    </source>
</evidence>
<name>A0A7R8XJ19_9CRUS</name>
<dbReference type="PRINTS" id="PR02084">
    <property type="entry name" value="GOLM1CASC4"/>
</dbReference>
<feature type="coiled-coil region" evidence="8">
    <location>
        <begin position="79"/>
        <end position="155"/>
    </location>
</feature>
<sequence length="246" mass="27519">MAVIEMVRGSLRPGNGRSPPFVIIGLVIIIGILGFNYWGLSTLNADLVSQVKKFEKDILKCSEEQKLLNDDTESLRMAVQKSRDNNKELEDIKEQHVAEIADLKSQIKTVEEKLDESTVALDEKVKLEAELEKQLKQLKEENTQLHQELNSERLKAQELASARQEAIHKQDPIKYSHGNKLPFLARGLATKGHLPTLSAGMVNHFNMGLVGLLGHNAPIIPYDPPDAIRNKPRFSVVDPPKQKLPA</sequence>
<evidence type="ECO:0000313" key="11">
    <source>
        <dbReference type="Proteomes" id="UP000677054"/>
    </source>
</evidence>
<evidence type="ECO:0000256" key="9">
    <source>
        <dbReference type="SAM" id="Phobius"/>
    </source>
</evidence>
<organism evidence="10">
    <name type="scientific">Darwinula stevensoni</name>
    <dbReference type="NCBI Taxonomy" id="69355"/>
    <lineage>
        <taxon>Eukaryota</taxon>
        <taxon>Metazoa</taxon>
        <taxon>Ecdysozoa</taxon>
        <taxon>Arthropoda</taxon>
        <taxon>Crustacea</taxon>
        <taxon>Oligostraca</taxon>
        <taxon>Ostracoda</taxon>
        <taxon>Podocopa</taxon>
        <taxon>Podocopida</taxon>
        <taxon>Darwinulocopina</taxon>
        <taxon>Darwinuloidea</taxon>
        <taxon>Darwinulidae</taxon>
        <taxon>Darwinula</taxon>
    </lineage>
</organism>
<keyword evidence="4" id="KW-0735">Signal-anchor</keyword>
<evidence type="ECO:0000256" key="3">
    <source>
        <dbReference type="ARBA" id="ARBA00022692"/>
    </source>
</evidence>
<keyword evidence="7 9" id="KW-0472">Membrane</keyword>
<dbReference type="InterPro" id="IPR026139">
    <property type="entry name" value="GOLM1/CASC4"/>
</dbReference>
<keyword evidence="3 9" id="KW-0812">Transmembrane</keyword>
<dbReference type="Gene3D" id="1.10.287.1490">
    <property type="match status" value="1"/>
</dbReference>
<dbReference type="OrthoDB" id="10254663at2759"/>
<reference evidence="10" key="1">
    <citation type="submission" date="2020-11" db="EMBL/GenBank/DDBJ databases">
        <authorList>
            <person name="Tran Van P."/>
        </authorList>
    </citation>
    <scope>NUCLEOTIDE SEQUENCE</scope>
</reference>